<dbReference type="EMBL" id="LR797306">
    <property type="protein sequence ID" value="CAB4200117.1"/>
    <property type="molecule type" value="Genomic_DNA"/>
</dbReference>
<reference evidence="2" key="1">
    <citation type="submission" date="2020-05" db="EMBL/GenBank/DDBJ databases">
        <authorList>
            <person name="Chiriac C."/>
            <person name="Salcher M."/>
            <person name="Ghai R."/>
            <person name="Kavagutti S V."/>
        </authorList>
    </citation>
    <scope>NUCLEOTIDE SEQUENCE</scope>
</reference>
<proteinExistence type="predicted"/>
<gene>
    <name evidence="2" type="ORF">UFOVP1351_25</name>
</gene>
<accession>A0A6J5S3X6</accession>
<evidence type="ECO:0000256" key="1">
    <source>
        <dbReference type="SAM" id="MobiDB-lite"/>
    </source>
</evidence>
<sequence>MSSFLGKKKPANEPINLLAQEPPGSSFLGRSFNHVPVNPNAVPALPEIDSMVKGALFQGMPATPPAAPTPDPMNIDAMVQQALMGSAPAPAPAMSPMASPNDMPSAMPQRAPGMKPAAPKAEAPAPMNPAIREYIAKKYGFGGDESADALKLEQENAREDRLMSDIGSAGNTIGAAIAGVKADNSFYDKMSAGAGQGVRDLQERRKSAMDDMTYGKALKEQEAEGAEDDLGSNVTKTYQMLANKMLPGKDFSRMSATEIKRLVPSLEKIYSIQSQADARKQMASILAGKQAAKTAAEHSLEGRMAKLGNEGKARLDNAMMAYRAARDMKAALDQGDWTVHPVGDNDFTDAKGRWTEGLGRMQSGGQIGRQEKKDFEGMVPGPLQDKRMQYKKLENAEREMRARLKTLGFTPEELDRQAQGPAAPMQQAHDIDAIDAILKERGEL</sequence>
<protein>
    <submittedName>
        <fullName evidence="2">Uncharacterized protein</fullName>
    </submittedName>
</protein>
<feature type="region of interest" description="Disordered" evidence="1">
    <location>
        <begin position="87"/>
        <end position="124"/>
    </location>
</feature>
<evidence type="ECO:0000313" key="2">
    <source>
        <dbReference type="EMBL" id="CAB4200117.1"/>
    </source>
</evidence>
<name>A0A6J5S3X6_9CAUD</name>
<feature type="compositionally biased region" description="Low complexity" evidence="1">
    <location>
        <begin position="417"/>
        <end position="428"/>
    </location>
</feature>
<feature type="region of interest" description="Disordered" evidence="1">
    <location>
        <begin position="406"/>
        <end position="430"/>
    </location>
</feature>
<organism evidence="2">
    <name type="scientific">uncultured Caudovirales phage</name>
    <dbReference type="NCBI Taxonomy" id="2100421"/>
    <lineage>
        <taxon>Viruses</taxon>
        <taxon>Duplodnaviria</taxon>
        <taxon>Heunggongvirae</taxon>
        <taxon>Uroviricota</taxon>
        <taxon>Caudoviricetes</taxon>
        <taxon>Peduoviridae</taxon>
        <taxon>Maltschvirus</taxon>
        <taxon>Maltschvirus maltsch</taxon>
    </lineage>
</organism>